<name>A0A7Y2EEC2_UNCEI</name>
<proteinExistence type="predicted"/>
<dbReference type="Proteomes" id="UP000547674">
    <property type="component" value="Unassembled WGS sequence"/>
</dbReference>
<evidence type="ECO:0000313" key="2">
    <source>
        <dbReference type="Proteomes" id="UP000547674"/>
    </source>
</evidence>
<comment type="caution">
    <text evidence="1">The sequence shown here is derived from an EMBL/GenBank/DDBJ whole genome shotgun (WGS) entry which is preliminary data.</text>
</comment>
<evidence type="ECO:0000313" key="1">
    <source>
        <dbReference type="EMBL" id="NNF06433.1"/>
    </source>
</evidence>
<accession>A0A7Y2EEC2</accession>
<dbReference type="EMBL" id="JABDJR010000256">
    <property type="protein sequence ID" value="NNF06433.1"/>
    <property type="molecule type" value="Genomic_DNA"/>
</dbReference>
<sequence length="217" mass="25219">MILNPKGVIMMAVGVGLGLSLAGEAFAQPIQDRTKLQRQMRVIERITSQILVESPYFFVQESEPAGAIYLDGYGVVLSFNASLVEKDGWEWPWKDINVDHDEDGNITIRTKRDADYDDEEEAELIENYRTWLSKKGKQQERTYERGKQEMYDLLTDYAESLTRLKDNEMLTLAIHLKRSEFFEESEIHHLVMHAKMSDVRSLRDGDDIEDILHIEEY</sequence>
<organism evidence="1 2">
    <name type="scientific">Eiseniibacteriota bacterium</name>
    <dbReference type="NCBI Taxonomy" id="2212470"/>
    <lineage>
        <taxon>Bacteria</taxon>
        <taxon>Candidatus Eiseniibacteriota</taxon>
    </lineage>
</organism>
<dbReference type="AlphaFoldDB" id="A0A7Y2EEC2"/>
<gene>
    <name evidence="1" type="ORF">HKN21_06705</name>
</gene>
<reference evidence="1 2" key="1">
    <citation type="submission" date="2020-03" db="EMBL/GenBank/DDBJ databases">
        <title>Metabolic flexibility allows generalist bacteria to become dominant in a frequently disturbed ecosystem.</title>
        <authorList>
            <person name="Chen Y.-J."/>
            <person name="Leung P.M."/>
            <person name="Bay S.K."/>
            <person name="Hugenholtz P."/>
            <person name="Kessler A.J."/>
            <person name="Shelley G."/>
            <person name="Waite D.W."/>
            <person name="Cook P.L."/>
            <person name="Greening C."/>
        </authorList>
    </citation>
    <scope>NUCLEOTIDE SEQUENCE [LARGE SCALE GENOMIC DNA]</scope>
    <source>
        <strain evidence="1">SS_bin_28</strain>
    </source>
</reference>
<protein>
    <submittedName>
        <fullName evidence="1">Uncharacterized protein</fullName>
    </submittedName>
</protein>